<dbReference type="InterPro" id="IPR036890">
    <property type="entry name" value="HATPase_C_sf"/>
</dbReference>
<keyword evidence="1" id="KW-0418">Kinase</keyword>
<evidence type="ECO:0000256" key="1">
    <source>
        <dbReference type="ARBA" id="ARBA00022527"/>
    </source>
</evidence>
<dbReference type="InterPro" id="IPR050267">
    <property type="entry name" value="Anti-sigma-factor_SerPK"/>
</dbReference>
<dbReference type="Proteomes" id="UP000297564">
    <property type="component" value="Unassembled WGS sequence"/>
</dbReference>
<name>A0A4Z0BBF5_9BURK</name>
<reference evidence="3 4" key="1">
    <citation type="submission" date="2019-03" db="EMBL/GenBank/DDBJ databases">
        <title>Ramlibacter rhizophilus CCTCC AB2015357, whole genome shotgun sequence.</title>
        <authorList>
            <person name="Zhang X."/>
            <person name="Feng G."/>
            <person name="Zhu H."/>
        </authorList>
    </citation>
    <scope>NUCLEOTIDE SEQUENCE [LARGE SCALE GENOMIC DNA]</scope>
    <source>
        <strain evidence="3 4">CCTCC AB2015357</strain>
    </source>
</reference>
<keyword evidence="3" id="KW-0547">Nucleotide-binding</keyword>
<gene>
    <name evidence="3" type="ORF">EZ242_20735</name>
</gene>
<accession>A0A4Z0BBF5</accession>
<dbReference type="Pfam" id="PF13581">
    <property type="entry name" value="HATPase_c_2"/>
    <property type="match status" value="1"/>
</dbReference>
<dbReference type="EMBL" id="SMLL01000009">
    <property type="protein sequence ID" value="TFY96456.1"/>
    <property type="molecule type" value="Genomic_DNA"/>
</dbReference>
<keyword evidence="3" id="KW-0067">ATP-binding</keyword>
<comment type="caution">
    <text evidence="3">The sequence shown here is derived from an EMBL/GenBank/DDBJ whole genome shotgun (WGS) entry which is preliminary data.</text>
</comment>
<dbReference type="RefSeq" id="WP_135287101.1">
    <property type="nucleotide sequence ID" value="NZ_SMLL01000009.1"/>
</dbReference>
<dbReference type="InterPro" id="IPR003594">
    <property type="entry name" value="HATPase_dom"/>
</dbReference>
<evidence type="ECO:0000259" key="2">
    <source>
        <dbReference type="Pfam" id="PF13581"/>
    </source>
</evidence>
<keyword evidence="1" id="KW-0723">Serine/threonine-protein kinase</keyword>
<proteinExistence type="predicted"/>
<dbReference type="CDD" id="cd16936">
    <property type="entry name" value="HATPase_RsbW-like"/>
    <property type="match status" value="1"/>
</dbReference>
<dbReference type="AlphaFoldDB" id="A0A4Z0BBF5"/>
<dbReference type="Gene3D" id="3.30.565.10">
    <property type="entry name" value="Histidine kinase-like ATPase, C-terminal domain"/>
    <property type="match status" value="1"/>
</dbReference>
<keyword evidence="4" id="KW-1185">Reference proteome</keyword>
<dbReference type="GO" id="GO:0005524">
    <property type="term" value="F:ATP binding"/>
    <property type="evidence" value="ECO:0007669"/>
    <property type="project" value="UniProtKB-KW"/>
</dbReference>
<evidence type="ECO:0000313" key="3">
    <source>
        <dbReference type="EMBL" id="TFY96456.1"/>
    </source>
</evidence>
<organism evidence="3 4">
    <name type="scientific">Ramlibacter rhizophilus</name>
    <dbReference type="NCBI Taxonomy" id="1781167"/>
    <lineage>
        <taxon>Bacteria</taxon>
        <taxon>Pseudomonadati</taxon>
        <taxon>Pseudomonadota</taxon>
        <taxon>Betaproteobacteria</taxon>
        <taxon>Burkholderiales</taxon>
        <taxon>Comamonadaceae</taxon>
        <taxon>Ramlibacter</taxon>
    </lineage>
</organism>
<protein>
    <submittedName>
        <fullName evidence="3">ATP-binding protein</fullName>
    </submittedName>
</protein>
<feature type="domain" description="Histidine kinase/HSP90-like ATPase" evidence="2">
    <location>
        <begin position="20"/>
        <end position="149"/>
    </location>
</feature>
<dbReference type="OrthoDB" id="327549at2"/>
<dbReference type="GO" id="GO:0004674">
    <property type="term" value="F:protein serine/threonine kinase activity"/>
    <property type="evidence" value="ECO:0007669"/>
    <property type="project" value="UniProtKB-KW"/>
</dbReference>
<dbReference type="SUPFAM" id="SSF55874">
    <property type="entry name" value="ATPase domain of HSP90 chaperone/DNA topoisomerase II/histidine kinase"/>
    <property type="match status" value="1"/>
</dbReference>
<evidence type="ECO:0000313" key="4">
    <source>
        <dbReference type="Proteomes" id="UP000297564"/>
    </source>
</evidence>
<keyword evidence="1" id="KW-0808">Transferase</keyword>
<dbReference type="PANTHER" id="PTHR35526">
    <property type="entry name" value="ANTI-SIGMA-F FACTOR RSBW-RELATED"/>
    <property type="match status" value="1"/>
</dbReference>
<dbReference type="PANTHER" id="PTHR35526:SF6">
    <property type="entry name" value="SLR1861 PROTEIN"/>
    <property type="match status" value="1"/>
</dbReference>
<sequence>MKARTAEASACLLKLRVPACMQAMERLMAGVDAALGRVEAPASVRHDMRLVAEEACANVIRHAYSQAPRPGDLSVALHRDMLEGVPALRLVVCDHGRPFDPLGACAPALDLPAEERPIGGLGIHLIRSLTDRQRHTRDRAGRNCLELVKWLHEAPE</sequence>